<name>A0A392V581_9FABA</name>
<feature type="non-terminal residue" evidence="1">
    <location>
        <position position="1"/>
    </location>
</feature>
<accession>A0A392V581</accession>
<comment type="caution">
    <text evidence="1">The sequence shown here is derived from an EMBL/GenBank/DDBJ whole genome shotgun (WGS) entry which is preliminary data.</text>
</comment>
<proteinExistence type="predicted"/>
<reference evidence="1 2" key="1">
    <citation type="journal article" date="2018" name="Front. Plant Sci.">
        <title>Red Clover (Trifolium pratense) and Zigzag Clover (T. medium) - A Picture of Genomic Similarities and Differences.</title>
        <authorList>
            <person name="Dluhosova J."/>
            <person name="Istvanek J."/>
            <person name="Nedelnik J."/>
            <person name="Repkova J."/>
        </authorList>
    </citation>
    <scope>NUCLEOTIDE SEQUENCE [LARGE SCALE GENOMIC DNA]</scope>
    <source>
        <strain evidence="2">cv. 10/8</strain>
        <tissue evidence="1">Leaf</tissue>
    </source>
</reference>
<protein>
    <submittedName>
        <fullName evidence="1">Uncharacterized protein</fullName>
    </submittedName>
</protein>
<sequence>KILSGTMDKEEEDDVVVYDIVHVLKGK</sequence>
<evidence type="ECO:0000313" key="2">
    <source>
        <dbReference type="Proteomes" id="UP000265520"/>
    </source>
</evidence>
<dbReference type="Proteomes" id="UP000265520">
    <property type="component" value="Unassembled WGS sequence"/>
</dbReference>
<organism evidence="1 2">
    <name type="scientific">Trifolium medium</name>
    <dbReference type="NCBI Taxonomy" id="97028"/>
    <lineage>
        <taxon>Eukaryota</taxon>
        <taxon>Viridiplantae</taxon>
        <taxon>Streptophyta</taxon>
        <taxon>Embryophyta</taxon>
        <taxon>Tracheophyta</taxon>
        <taxon>Spermatophyta</taxon>
        <taxon>Magnoliopsida</taxon>
        <taxon>eudicotyledons</taxon>
        <taxon>Gunneridae</taxon>
        <taxon>Pentapetalae</taxon>
        <taxon>rosids</taxon>
        <taxon>fabids</taxon>
        <taxon>Fabales</taxon>
        <taxon>Fabaceae</taxon>
        <taxon>Papilionoideae</taxon>
        <taxon>50 kb inversion clade</taxon>
        <taxon>NPAAA clade</taxon>
        <taxon>Hologalegina</taxon>
        <taxon>IRL clade</taxon>
        <taxon>Trifolieae</taxon>
        <taxon>Trifolium</taxon>
    </lineage>
</organism>
<dbReference type="EMBL" id="LXQA011066417">
    <property type="protein sequence ID" value="MCI83414.1"/>
    <property type="molecule type" value="Genomic_DNA"/>
</dbReference>
<keyword evidence="2" id="KW-1185">Reference proteome</keyword>
<dbReference type="AlphaFoldDB" id="A0A392V581"/>
<evidence type="ECO:0000313" key="1">
    <source>
        <dbReference type="EMBL" id="MCI83414.1"/>
    </source>
</evidence>